<organism evidence="3 4">
    <name type="scientific">Actinocorallia herbida</name>
    <dbReference type="NCBI Taxonomy" id="58109"/>
    <lineage>
        <taxon>Bacteria</taxon>
        <taxon>Bacillati</taxon>
        <taxon>Actinomycetota</taxon>
        <taxon>Actinomycetes</taxon>
        <taxon>Streptosporangiales</taxon>
        <taxon>Thermomonosporaceae</taxon>
        <taxon>Actinocorallia</taxon>
    </lineage>
</organism>
<protein>
    <submittedName>
        <fullName evidence="3">Uncharacterized protein</fullName>
    </submittedName>
</protein>
<sequence>MNAKRISRRAAEQMLGGGSAGHQGPLADLLAAAAAPGRTEELVGEAKAVSAFQEAFTDGPKIDLGSAAQRRGAHGGVKSSSLSAVLGRRKARAWSIRVFGTVLVVGAVGGVAIASNGVSGRNPASAPKTPTPTMTAPHLTRKQAPTPVPHATAPPSLVELCRALIDGKPRKQLDPFIKAADGKQKALALCKALVSGQPVQWPEDWPNMKNWSDGLPTAWPTWPQNWPEDWPNGTRTDHPKKPKHGKPHKDEPLWQVTPRPGAED</sequence>
<keyword evidence="2" id="KW-0472">Membrane</keyword>
<evidence type="ECO:0000256" key="2">
    <source>
        <dbReference type="SAM" id="Phobius"/>
    </source>
</evidence>
<dbReference type="RefSeq" id="WP_123662274.1">
    <property type="nucleotide sequence ID" value="NZ_RJKE01000001.1"/>
</dbReference>
<feature type="region of interest" description="Disordered" evidence="1">
    <location>
        <begin position="213"/>
        <end position="264"/>
    </location>
</feature>
<dbReference type="AlphaFoldDB" id="A0A3N1CPQ2"/>
<proteinExistence type="predicted"/>
<reference evidence="3 4" key="1">
    <citation type="submission" date="2018-11" db="EMBL/GenBank/DDBJ databases">
        <title>Sequencing the genomes of 1000 actinobacteria strains.</title>
        <authorList>
            <person name="Klenk H.-P."/>
        </authorList>
    </citation>
    <scope>NUCLEOTIDE SEQUENCE [LARGE SCALE GENOMIC DNA]</scope>
    <source>
        <strain evidence="3 4">DSM 44254</strain>
    </source>
</reference>
<dbReference type="OrthoDB" id="9927390at2"/>
<dbReference type="EMBL" id="RJKE01000001">
    <property type="protein sequence ID" value="ROO83253.1"/>
    <property type="molecule type" value="Genomic_DNA"/>
</dbReference>
<name>A0A3N1CPQ2_9ACTN</name>
<evidence type="ECO:0000256" key="1">
    <source>
        <dbReference type="SAM" id="MobiDB-lite"/>
    </source>
</evidence>
<feature type="compositionally biased region" description="Basic residues" evidence="1">
    <location>
        <begin position="238"/>
        <end position="247"/>
    </location>
</feature>
<gene>
    <name evidence="3" type="ORF">EDD29_0748</name>
</gene>
<comment type="caution">
    <text evidence="3">The sequence shown here is derived from an EMBL/GenBank/DDBJ whole genome shotgun (WGS) entry which is preliminary data.</text>
</comment>
<evidence type="ECO:0000313" key="4">
    <source>
        <dbReference type="Proteomes" id="UP000272400"/>
    </source>
</evidence>
<evidence type="ECO:0000313" key="3">
    <source>
        <dbReference type="EMBL" id="ROO83253.1"/>
    </source>
</evidence>
<accession>A0A3N1CPQ2</accession>
<keyword evidence="4" id="KW-1185">Reference proteome</keyword>
<feature type="transmembrane region" description="Helical" evidence="2">
    <location>
        <begin position="98"/>
        <end position="118"/>
    </location>
</feature>
<keyword evidence="2" id="KW-1133">Transmembrane helix</keyword>
<keyword evidence="2" id="KW-0812">Transmembrane</keyword>
<dbReference type="Proteomes" id="UP000272400">
    <property type="component" value="Unassembled WGS sequence"/>
</dbReference>